<name>A0A8T8WBT8_9EURY</name>
<dbReference type="Proteomes" id="UP000826254">
    <property type="component" value="Chromosome"/>
</dbReference>
<accession>A0A8T8WBT8</accession>
<evidence type="ECO:0000313" key="2">
    <source>
        <dbReference type="EMBL" id="QZP37286.1"/>
    </source>
</evidence>
<organism evidence="2 3">
    <name type="scientific">Halobaculum magnesiiphilum</name>
    <dbReference type="NCBI Taxonomy" id="1017351"/>
    <lineage>
        <taxon>Archaea</taxon>
        <taxon>Methanobacteriati</taxon>
        <taxon>Methanobacteriota</taxon>
        <taxon>Stenosarchaea group</taxon>
        <taxon>Halobacteria</taxon>
        <taxon>Halobacteriales</taxon>
        <taxon>Haloferacaceae</taxon>
        <taxon>Halobaculum</taxon>
    </lineage>
</organism>
<evidence type="ECO:0000313" key="3">
    <source>
        <dbReference type="Proteomes" id="UP000826254"/>
    </source>
</evidence>
<dbReference type="KEGG" id="hmp:K6T50_13515"/>
<dbReference type="AlphaFoldDB" id="A0A8T8WBT8"/>
<reference evidence="2 3" key="1">
    <citation type="journal article" date="2021" name="Int. J. Syst. Evol. Microbiol.">
        <title>Halobaculum halophilum sp. nov. and Halobaculum salinum sp. nov., isolated from salt lake and saline soil.</title>
        <authorList>
            <person name="Cui H.L."/>
            <person name="Shi X.W."/>
            <person name="Yin X.M."/>
            <person name="Yang X.Y."/>
            <person name="Hou J."/>
            <person name="Zhu L."/>
        </authorList>
    </citation>
    <scope>NUCLEOTIDE SEQUENCE [LARGE SCALE GENOMIC DNA]</scope>
    <source>
        <strain evidence="2 3">NBRC 109044</strain>
    </source>
</reference>
<sequence>MSLKTVAVVGAVVAVVAVGGAAAFIAGIGPLGDLGGGQSDTVTETPESTGTVYDGSGGSSGGGDGGGGEGTASDGSGGDSLPPYTFAVTSIEECGQTCRDVTVRLDNNRDETATGISVYTRIFAGNSTASSDKVWEEKRDVGSLEAGGSTTETSRVKLSYSEGFQIQQEDGWITILTTVESDDVTITFKERRDVL</sequence>
<proteinExistence type="predicted"/>
<dbReference type="GeneID" id="67179179"/>
<feature type="region of interest" description="Disordered" evidence="1">
    <location>
        <begin position="37"/>
        <end position="84"/>
    </location>
</feature>
<protein>
    <submittedName>
        <fullName evidence="2">Uncharacterized protein</fullName>
    </submittedName>
</protein>
<evidence type="ECO:0000256" key="1">
    <source>
        <dbReference type="SAM" id="MobiDB-lite"/>
    </source>
</evidence>
<keyword evidence="3" id="KW-1185">Reference proteome</keyword>
<dbReference type="EMBL" id="CP081958">
    <property type="protein sequence ID" value="QZP37286.1"/>
    <property type="molecule type" value="Genomic_DNA"/>
</dbReference>
<gene>
    <name evidence="2" type="ORF">K6T50_13515</name>
</gene>
<dbReference type="RefSeq" id="WP_222607097.1">
    <property type="nucleotide sequence ID" value="NZ_CP081958.1"/>
</dbReference>
<feature type="compositionally biased region" description="Gly residues" evidence="1">
    <location>
        <begin position="55"/>
        <end position="78"/>
    </location>
</feature>